<dbReference type="Gene3D" id="3.90.550.20">
    <property type="match status" value="1"/>
</dbReference>
<protein>
    <recommendedName>
        <fullName evidence="2">Alpha 1,4-glycosyltransferase domain-containing protein</fullName>
    </recommendedName>
</protein>
<evidence type="ECO:0000313" key="1">
    <source>
        <dbReference type="EMBL" id="QHT36806.1"/>
    </source>
</evidence>
<dbReference type="InterPro" id="IPR008441">
    <property type="entry name" value="AfumC-like_glycosyl_Trfase"/>
</dbReference>
<organism evidence="1">
    <name type="scientific">viral metagenome</name>
    <dbReference type="NCBI Taxonomy" id="1070528"/>
    <lineage>
        <taxon>unclassified sequences</taxon>
        <taxon>metagenomes</taxon>
        <taxon>organismal metagenomes</taxon>
    </lineage>
</organism>
<dbReference type="Pfam" id="PF05704">
    <property type="entry name" value="Caps_synth"/>
    <property type="match status" value="1"/>
</dbReference>
<dbReference type="GO" id="GO:0016757">
    <property type="term" value="F:glycosyltransferase activity"/>
    <property type="evidence" value="ECO:0007669"/>
    <property type="project" value="InterPro"/>
</dbReference>
<evidence type="ECO:0008006" key="2">
    <source>
        <dbReference type="Google" id="ProtNLM"/>
    </source>
</evidence>
<dbReference type="InterPro" id="IPR029044">
    <property type="entry name" value="Nucleotide-diphossugar_trans"/>
</dbReference>
<proteinExistence type="predicted"/>
<sequence length="300" mass="35871">MTNQYMYWNLIPDSNYCQPISDLNQIYTSDTFPKNIWIYWNTPIETAPKIVQTCVYLIQKLNPQFTVNILNEKNYTRYVTDERVIHYVKSDVLHTYKSDLLRWYLIYTYGGLYVDASVLPFCSFEWIVNEMNVSGKSLLLYNNIHHTRKRSEPVFEEWLIAGLPRNDISRTVYTEFLKCLDEGVDKSYNRLISDKSVDYQNFWMHGSYHLIYFLMINVFSKYNLHSQIKSLPCSYDSYPCMGLGGNHDYNAIFKKQTSFKEFQIFARENRFTKLASYNRIQVDKYDYPIPNTIMYYLIHQ</sequence>
<dbReference type="AlphaFoldDB" id="A0A6C0F521"/>
<accession>A0A6C0F521</accession>
<reference evidence="1" key="1">
    <citation type="journal article" date="2020" name="Nature">
        <title>Giant virus diversity and host interactions through global metagenomics.</title>
        <authorList>
            <person name="Schulz F."/>
            <person name="Roux S."/>
            <person name="Paez-Espino D."/>
            <person name="Jungbluth S."/>
            <person name="Walsh D.A."/>
            <person name="Denef V.J."/>
            <person name="McMahon K.D."/>
            <person name="Konstantinidis K.T."/>
            <person name="Eloe-Fadrosh E.A."/>
            <person name="Kyrpides N.C."/>
            <person name="Woyke T."/>
        </authorList>
    </citation>
    <scope>NUCLEOTIDE SEQUENCE</scope>
    <source>
        <strain evidence="1">GVMAG-S-ERX555967-130</strain>
    </source>
</reference>
<name>A0A6C0F521_9ZZZZ</name>
<dbReference type="SUPFAM" id="SSF53448">
    <property type="entry name" value="Nucleotide-diphospho-sugar transferases"/>
    <property type="match status" value="1"/>
</dbReference>
<dbReference type="EMBL" id="MN738786">
    <property type="protein sequence ID" value="QHT36806.1"/>
    <property type="molecule type" value="Genomic_DNA"/>
</dbReference>